<accession>A0ABR3R9E7</accession>
<keyword evidence="3" id="KW-1185">Reference proteome</keyword>
<sequence>MPQVGIFDPFIRSFPTTIVLKEHVLSLTGDSFSIKLEDGTPILQVEGKVMSISGRKKVRDMAGNHLFDIVKEHLHIHTTFAIEDPQGQKLMEVKSSFKLFGSSATGTFTDKQGAQHVLKMKGSIFDTSAEIIDEARGGAVAARINRKLLSGKDIFFGQQTYAVQISPGYDQALIAAMCICLDEKNNEGS</sequence>
<dbReference type="InterPro" id="IPR025659">
    <property type="entry name" value="Tubby-like_C"/>
</dbReference>
<dbReference type="SUPFAM" id="SSF54518">
    <property type="entry name" value="Tubby C-terminal domain-like"/>
    <property type="match status" value="1"/>
</dbReference>
<dbReference type="EMBL" id="JAKJXO020000009">
    <property type="protein sequence ID" value="KAL1600597.1"/>
    <property type="molecule type" value="Genomic_DNA"/>
</dbReference>
<organism evidence="2 3">
    <name type="scientific">Paraconiothyrium brasiliense</name>
    <dbReference type="NCBI Taxonomy" id="300254"/>
    <lineage>
        <taxon>Eukaryota</taxon>
        <taxon>Fungi</taxon>
        <taxon>Dikarya</taxon>
        <taxon>Ascomycota</taxon>
        <taxon>Pezizomycotina</taxon>
        <taxon>Dothideomycetes</taxon>
        <taxon>Pleosporomycetidae</taxon>
        <taxon>Pleosporales</taxon>
        <taxon>Massarineae</taxon>
        <taxon>Didymosphaeriaceae</taxon>
        <taxon>Paraconiothyrium</taxon>
    </lineage>
</organism>
<comment type="caution">
    <text evidence="2">The sequence shown here is derived from an EMBL/GenBank/DDBJ whole genome shotgun (WGS) entry which is preliminary data.</text>
</comment>
<dbReference type="InterPro" id="IPR038595">
    <property type="entry name" value="LOR_sf"/>
</dbReference>
<protein>
    <submittedName>
        <fullName evidence="2">Uncharacterized protein</fullName>
    </submittedName>
</protein>
<dbReference type="Proteomes" id="UP001521785">
    <property type="component" value="Unassembled WGS sequence"/>
</dbReference>
<reference evidence="2 3" key="1">
    <citation type="submission" date="2024-02" db="EMBL/GenBank/DDBJ databases">
        <title>De novo assembly and annotation of 12 fungi associated with fruit tree decline syndrome in Ontario, Canada.</title>
        <authorList>
            <person name="Sulman M."/>
            <person name="Ellouze W."/>
            <person name="Ilyukhin E."/>
        </authorList>
    </citation>
    <scope>NUCLEOTIDE SEQUENCE [LARGE SCALE GENOMIC DNA]</scope>
    <source>
        <strain evidence="2 3">M42-189</strain>
    </source>
</reference>
<gene>
    <name evidence="2" type="ORF">SLS60_006983</name>
</gene>
<evidence type="ECO:0000313" key="3">
    <source>
        <dbReference type="Proteomes" id="UP001521785"/>
    </source>
</evidence>
<dbReference type="InterPro" id="IPR007612">
    <property type="entry name" value="LOR"/>
</dbReference>
<comment type="similarity">
    <text evidence="1">Belongs to the LOR family.</text>
</comment>
<dbReference type="PANTHER" id="PTHR31087:SF161">
    <property type="entry name" value="TUBBY C 2 FAMILY PROTEIN"/>
    <property type="match status" value="1"/>
</dbReference>
<proteinExistence type="inferred from homology"/>
<evidence type="ECO:0000256" key="1">
    <source>
        <dbReference type="ARBA" id="ARBA00005437"/>
    </source>
</evidence>
<dbReference type="PANTHER" id="PTHR31087">
    <property type="match status" value="1"/>
</dbReference>
<dbReference type="Gene3D" id="2.40.160.200">
    <property type="entry name" value="LURP1-related"/>
    <property type="match status" value="1"/>
</dbReference>
<name>A0ABR3R9E7_9PLEO</name>
<evidence type="ECO:0000313" key="2">
    <source>
        <dbReference type="EMBL" id="KAL1600597.1"/>
    </source>
</evidence>
<dbReference type="Pfam" id="PF04525">
    <property type="entry name" value="LOR"/>
    <property type="match status" value="1"/>
</dbReference>